<dbReference type="Gene3D" id="3.40.50.2300">
    <property type="match status" value="1"/>
</dbReference>
<evidence type="ECO:0000313" key="4">
    <source>
        <dbReference type="Proteomes" id="UP000627446"/>
    </source>
</evidence>
<dbReference type="Pfam" id="PF00072">
    <property type="entry name" value="Response_reg"/>
    <property type="match status" value="1"/>
</dbReference>
<dbReference type="InterPro" id="IPR045279">
    <property type="entry name" value="ARR-like"/>
</dbReference>
<organism evidence="3 4">
    <name type="scientific">Undibacterium nitidum</name>
    <dbReference type="NCBI Taxonomy" id="2762298"/>
    <lineage>
        <taxon>Bacteria</taxon>
        <taxon>Pseudomonadati</taxon>
        <taxon>Pseudomonadota</taxon>
        <taxon>Betaproteobacteria</taxon>
        <taxon>Burkholderiales</taxon>
        <taxon>Oxalobacteraceae</taxon>
        <taxon>Undibacterium</taxon>
    </lineage>
</organism>
<dbReference type="PANTHER" id="PTHR43874">
    <property type="entry name" value="TWO-COMPONENT RESPONSE REGULATOR"/>
    <property type="match status" value="1"/>
</dbReference>
<dbReference type="PROSITE" id="PS50110">
    <property type="entry name" value="RESPONSE_REGULATORY"/>
    <property type="match status" value="1"/>
</dbReference>
<keyword evidence="4" id="KW-1185">Reference proteome</keyword>
<evidence type="ECO:0000256" key="1">
    <source>
        <dbReference type="PROSITE-ProRule" id="PRU00169"/>
    </source>
</evidence>
<keyword evidence="1" id="KW-0597">Phosphoprotein</keyword>
<dbReference type="GO" id="GO:0009736">
    <property type="term" value="P:cytokinin-activated signaling pathway"/>
    <property type="evidence" value="ECO:0007669"/>
    <property type="project" value="InterPro"/>
</dbReference>
<evidence type="ECO:0000259" key="2">
    <source>
        <dbReference type="PROSITE" id="PS50110"/>
    </source>
</evidence>
<dbReference type="EMBL" id="JACOFZ010000002">
    <property type="protein sequence ID" value="MBC3881253.1"/>
    <property type="molecule type" value="Genomic_DNA"/>
</dbReference>
<dbReference type="SMART" id="SM00448">
    <property type="entry name" value="REC"/>
    <property type="match status" value="1"/>
</dbReference>
<feature type="domain" description="Response regulatory" evidence="2">
    <location>
        <begin position="15"/>
        <end position="137"/>
    </location>
</feature>
<dbReference type="AlphaFoldDB" id="A0A923KP10"/>
<accession>A0A923KP10</accession>
<sequence>MSNSSFPQKTPGEMRVLVVDDDPLQLAYVSALLKSLNITQVTTADNGTQAVAVLEQTNEGLDLIISDLMMPTMDGFDFLWQLAYRQSKIPVIIMSAQSIEVIHSAELVAQLKFLQLVGSLEKPVTKERFHDMVKGLLS</sequence>
<evidence type="ECO:0000313" key="3">
    <source>
        <dbReference type="EMBL" id="MBC3881253.1"/>
    </source>
</evidence>
<reference evidence="3" key="1">
    <citation type="submission" date="2020-08" db="EMBL/GenBank/DDBJ databases">
        <title>Novel species isolated from subtropical streams in China.</title>
        <authorList>
            <person name="Lu H."/>
        </authorList>
    </citation>
    <scope>NUCLEOTIDE SEQUENCE</scope>
    <source>
        <strain evidence="3">LX22W</strain>
    </source>
</reference>
<feature type="modified residue" description="4-aspartylphosphate" evidence="1">
    <location>
        <position position="67"/>
    </location>
</feature>
<proteinExistence type="predicted"/>
<dbReference type="GO" id="GO:0000160">
    <property type="term" value="P:phosphorelay signal transduction system"/>
    <property type="evidence" value="ECO:0007669"/>
    <property type="project" value="InterPro"/>
</dbReference>
<dbReference type="InterPro" id="IPR011006">
    <property type="entry name" value="CheY-like_superfamily"/>
</dbReference>
<dbReference type="Proteomes" id="UP000627446">
    <property type="component" value="Unassembled WGS sequence"/>
</dbReference>
<protein>
    <submittedName>
        <fullName evidence="3">Response regulator</fullName>
    </submittedName>
</protein>
<dbReference type="SUPFAM" id="SSF52172">
    <property type="entry name" value="CheY-like"/>
    <property type="match status" value="1"/>
</dbReference>
<gene>
    <name evidence="3" type="ORF">H8K36_07715</name>
</gene>
<dbReference type="PANTHER" id="PTHR43874:SF7">
    <property type="entry name" value="TWO-COMPONENT RESPONSE REGULATOR ARR10"/>
    <property type="match status" value="1"/>
</dbReference>
<dbReference type="RefSeq" id="WP_186916270.1">
    <property type="nucleotide sequence ID" value="NZ_JACOFZ010000002.1"/>
</dbReference>
<comment type="caution">
    <text evidence="3">The sequence shown here is derived from an EMBL/GenBank/DDBJ whole genome shotgun (WGS) entry which is preliminary data.</text>
</comment>
<name>A0A923KP10_9BURK</name>
<dbReference type="InterPro" id="IPR001789">
    <property type="entry name" value="Sig_transdc_resp-reg_receiver"/>
</dbReference>